<dbReference type="EMBL" id="JAODUO010000772">
    <property type="protein sequence ID" value="KAK2174845.1"/>
    <property type="molecule type" value="Genomic_DNA"/>
</dbReference>
<dbReference type="GO" id="GO:0005085">
    <property type="term" value="F:guanyl-nucleotide exchange factor activity"/>
    <property type="evidence" value="ECO:0007669"/>
    <property type="project" value="UniProtKB-KW"/>
</dbReference>
<accession>A0AAD9KP61</accession>
<dbReference type="AlphaFoldDB" id="A0AAD9KP61"/>
<proteinExistence type="predicted"/>
<dbReference type="Gene3D" id="1.10.840.10">
    <property type="entry name" value="Ras guanine-nucleotide exchange factors catalytic domain"/>
    <property type="match status" value="1"/>
</dbReference>
<feature type="region of interest" description="Disordered" evidence="3">
    <location>
        <begin position="1"/>
        <end position="109"/>
    </location>
</feature>
<dbReference type="Gene3D" id="1.20.870.10">
    <property type="entry name" value="Son of sevenless (SoS) protein Chain: S domain 1"/>
    <property type="match status" value="1"/>
</dbReference>
<evidence type="ECO:0000256" key="1">
    <source>
        <dbReference type="ARBA" id="ARBA00022658"/>
    </source>
</evidence>
<feature type="region of interest" description="Disordered" evidence="3">
    <location>
        <begin position="203"/>
        <end position="245"/>
    </location>
</feature>
<dbReference type="GO" id="GO:0043025">
    <property type="term" value="C:neuronal cell body"/>
    <property type="evidence" value="ECO:0007669"/>
    <property type="project" value="TreeGrafter"/>
</dbReference>
<dbReference type="InterPro" id="IPR029899">
    <property type="entry name" value="KNDC1"/>
</dbReference>
<feature type="domain" description="Ras-GEF" evidence="4">
    <location>
        <begin position="659"/>
        <end position="914"/>
    </location>
</feature>
<evidence type="ECO:0000313" key="7">
    <source>
        <dbReference type="Proteomes" id="UP001209878"/>
    </source>
</evidence>
<dbReference type="PROSITE" id="PS50212">
    <property type="entry name" value="RASGEF_NTER"/>
    <property type="match status" value="1"/>
</dbReference>
<dbReference type="SMART" id="SM00147">
    <property type="entry name" value="RasGEF"/>
    <property type="match status" value="1"/>
</dbReference>
<dbReference type="PROSITE" id="PS50009">
    <property type="entry name" value="RASGEF_CAT"/>
    <property type="match status" value="1"/>
</dbReference>
<evidence type="ECO:0000259" key="4">
    <source>
        <dbReference type="PROSITE" id="PS50009"/>
    </source>
</evidence>
<reference evidence="6" key="1">
    <citation type="journal article" date="2023" name="Mol. Biol. Evol.">
        <title>Third-Generation Sequencing Reveals the Adaptive Role of the Epigenome in Three Deep-Sea Polychaetes.</title>
        <authorList>
            <person name="Perez M."/>
            <person name="Aroh O."/>
            <person name="Sun Y."/>
            <person name="Lan Y."/>
            <person name="Juniper S.K."/>
            <person name="Young C.R."/>
            <person name="Angers B."/>
            <person name="Qian P.Y."/>
        </authorList>
    </citation>
    <scope>NUCLEOTIDE SEQUENCE</scope>
    <source>
        <strain evidence="6">R07B-5</strain>
    </source>
</reference>
<dbReference type="InterPro" id="IPR001895">
    <property type="entry name" value="RASGEF_cat_dom"/>
</dbReference>
<dbReference type="GO" id="GO:0007264">
    <property type="term" value="P:small GTPase-mediated signal transduction"/>
    <property type="evidence" value="ECO:0007669"/>
    <property type="project" value="InterPro"/>
</dbReference>
<evidence type="ECO:0000259" key="5">
    <source>
        <dbReference type="PROSITE" id="PS50212"/>
    </source>
</evidence>
<feature type="compositionally biased region" description="Low complexity" evidence="3">
    <location>
        <begin position="228"/>
        <end position="244"/>
    </location>
</feature>
<comment type="caution">
    <text evidence="6">The sequence shown here is derived from an EMBL/GenBank/DDBJ whole genome shotgun (WGS) entry which is preliminary data.</text>
</comment>
<feature type="region of interest" description="Disordered" evidence="3">
    <location>
        <begin position="144"/>
        <end position="164"/>
    </location>
</feature>
<dbReference type="PANTHER" id="PTHR21560">
    <property type="entry name" value="VERY KIND PROTEIN"/>
    <property type="match status" value="1"/>
</dbReference>
<dbReference type="CDD" id="cd06224">
    <property type="entry name" value="REM"/>
    <property type="match status" value="1"/>
</dbReference>
<dbReference type="Pfam" id="PF00617">
    <property type="entry name" value="RasGEF"/>
    <property type="match status" value="1"/>
</dbReference>
<dbReference type="Pfam" id="PF00618">
    <property type="entry name" value="RasGEF_N"/>
    <property type="match status" value="1"/>
</dbReference>
<organism evidence="6 7">
    <name type="scientific">Ridgeia piscesae</name>
    <name type="common">Tubeworm</name>
    <dbReference type="NCBI Taxonomy" id="27915"/>
    <lineage>
        <taxon>Eukaryota</taxon>
        <taxon>Metazoa</taxon>
        <taxon>Spiralia</taxon>
        <taxon>Lophotrochozoa</taxon>
        <taxon>Annelida</taxon>
        <taxon>Polychaeta</taxon>
        <taxon>Sedentaria</taxon>
        <taxon>Canalipalpata</taxon>
        <taxon>Sabellida</taxon>
        <taxon>Siboglinidae</taxon>
        <taxon>Ridgeia</taxon>
    </lineage>
</organism>
<name>A0AAD9KP61_RIDPI</name>
<dbReference type="InterPro" id="IPR000651">
    <property type="entry name" value="Ras-like_Gua-exchang_fac_N"/>
</dbReference>
<gene>
    <name evidence="6" type="ORF">NP493_774g01002</name>
</gene>
<keyword evidence="1 2" id="KW-0344">Guanine-nucleotide releasing factor</keyword>
<feature type="domain" description="N-terminal Ras-GEF" evidence="5">
    <location>
        <begin position="435"/>
        <end position="562"/>
    </location>
</feature>
<evidence type="ECO:0000313" key="6">
    <source>
        <dbReference type="EMBL" id="KAK2174845.1"/>
    </source>
</evidence>
<dbReference type="InterPro" id="IPR023578">
    <property type="entry name" value="Ras_GEF_dom_sf"/>
</dbReference>
<feature type="compositionally biased region" description="Low complexity" evidence="3">
    <location>
        <begin position="207"/>
        <end position="216"/>
    </location>
</feature>
<dbReference type="SUPFAM" id="SSF48366">
    <property type="entry name" value="Ras GEF"/>
    <property type="match status" value="1"/>
</dbReference>
<keyword evidence="7" id="KW-1185">Reference proteome</keyword>
<feature type="compositionally biased region" description="Polar residues" evidence="3">
    <location>
        <begin position="84"/>
        <end position="95"/>
    </location>
</feature>
<dbReference type="Proteomes" id="UP001209878">
    <property type="component" value="Unassembled WGS sequence"/>
</dbReference>
<sequence>MRTKQPKTPPAGGPGEPDPMSLLRGGAGTRRQRPVSDIHDIVNRPSPITTPFTRSPRRASDGKECDGDSQSNACMPSSRKPGSYQRSCNPDSTGSGDIHSVTGNRNHDRSVSMSNIYMCAKGRNDRLHSQNALHLSHGALNGLVESSTDDVDDAAPPGGEMPNMQMPNVAANSTCDLRDVVSSNNTRKLGQYKSQSTYFVYPRDSESSSINSARSRLPCSDLDMNGQSSNSSMRSSSSNSSSGSCLAKGKALVSARSESHLAILSGTKQSAEMAVDAGSVQRRLNKGSVVYYHAEMTGRARVSDPAYEPDSKTKAGIEAKMAELNQQMSIEHRNRRKTQEYYRKLVEATKASSKVSSEHKASMTKVLREMKETTQKLDHFDSCMKHLEMLYAEQWGLGHELLYALANCPGDEPMLLAPCDNVLVQYQTLTLSGMGGQVLQAGMPLGLMAYLFAQHALSDGYIHQFFYCYRYFSSPCQLLRFIVDKFSAATESLSPDACIPVKVKARALDLLQVWLEGYYGVDFRHSPELACSLRTFVKTKVVPVDSSAESLLELMELCEEGRQVDLAYPDFHATPGTVPYETCSLDDNQPVKKTSAKFESEAGTEWESFKAAMHFSAKPAKLQQRSKSTRKLSMNSRCEDTYPKHVMCHTESFSLTDHTAQILAEQLTLMEQELFQLSHPVSYLNSKARGVSVDLADPVIQKAQRVSMAWEDVQGSSLFVHTDCSDNVIQQLIDHAQNIACWVAAEIVSCNSIKVQVTVLSRFIEMARMCRDLRNFAVCVAILDGLENILVRQLPAWRSLPSKSRSAIEELAAVRIFLKTDAMCLTSSTEERSRPTIPCILLFLLHVQQLEIGGFTLANGMYKWTKLKKLCQVVDQIRHFKQIPYHFTPDTGLQALLRQRIEELSHQDIHALAAQHDSNVHKISNGGGIQGALRRMRNKFQ</sequence>
<evidence type="ECO:0000256" key="2">
    <source>
        <dbReference type="PROSITE-ProRule" id="PRU00168"/>
    </source>
</evidence>
<evidence type="ECO:0000256" key="3">
    <source>
        <dbReference type="SAM" id="MobiDB-lite"/>
    </source>
</evidence>
<dbReference type="GO" id="GO:0032045">
    <property type="term" value="C:guanyl-nucleotide exchange factor complex"/>
    <property type="evidence" value="ECO:0007669"/>
    <property type="project" value="TreeGrafter"/>
</dbReference>
<protein>
    <submittedName>
        <fullName evidence="6">Uncharacterized protein</fullName>
    </submittedName>
</protein>
<dbReference type="PANTHER" id="PTHR21560:SF0">
    <property type="entry name" value="KINASE NON-CATALYTIC C-LOBE DOMAIN-CONTAINING PROTEIN 1"/>
    <property type="match status" value="1"/>
</dbReference>
<dbReference type="GO" id="GO:0048814">
    <property type="term" value="P:regulation of dendrite morphogenesis"/>
    <property type="evidence" value="ECO:0007669"/>
    <property type="project" value="TreeGrafter"/>
</dbReference>
<dbReference type="GO" id="GO:0030425">
    <property type="term" value="C:dendrite"/>
    <property type="evidence" value="ECO:0007669"/>
    <property type="project" value="TreeGrafter"/>
</dbReference>
<dbReference type="InterPro" id="IPR036964">
    <property type="entry name" value="RASGEF_cat_dom_sf"/>
</dbReference>